<dbReference type="AlphaFoldDB" id="A0A8H3LXQ0"/>
<dbReference type="EMBL" id="BLAL01000239">
    <property type="protein sequence ID" value="GES94944.1"/>
    <property type="molecule type" value="Genomic_DNA"/>
</dbReference>
<name>A0A8H3LXQ0_9GLOM</name>
<comment type="caution">
    <text evidence="1">The sequence shown here is derived from an EMBL/GenBank/DDBJ whole genome shotgun (WGS) entry which is preliminary data.</text>
</comment>
<evidence type="ECO:0000313" key="1">
    <source>
        <dbReference type="EMBL" id="GES94944.1"/>
    </source>
</evidence>
<protein>
    <submittedName>
        <fullName evidence="1">Uncharacterized protein</fullName>
    </submittedName>
</protein>
<proteinExistence type="predicted"/>
<reference evidence="1" key="1">
    <citation type="submission" date="2019-10" db="EMBL/GenBank/DDBJ databases">
        <title>Conservation and host-specific expression of non-tandemly repeated heterogenous ribosome RNA gene in arbuscular mycorrhizal fungi.</title>
        <authorList>
            <person name="Maeda T."/>
            <person name="Kobayashi Y."/>
            <person name="Nakagawa T."/>
            <person name="Ezawa T."/>
            <person name="Yamaguchi K."/>
            <person name="Bino T."/>
            <person name="Nishimoto Y."/>
            <person name="Shigenobu S."/>
            <person name="Kawaguchi M."/>
        </authorList>
    </citation>
    <scope>NUCLEOTIDE SEQUENCE</scope>
    <source>
        <strain evidence="1">HR1</strain>
    </source>
</reference>
<accession>A0A8H3LXQ0</accession>
<evidence type="ECO:0000313" key="2">
    <source>
        <dbReference type="Proteomes" id="UP000615446"/>
    </source>
</evidence>
<dbReference type="Proteomes" id="UP000615446">
    <property type="component" value="Unassembled WGS sequence"/>
</dbReference>
<gene>
    <name evidence="1" type="ORF">RCL2_002163800</name>
</gene>
<sequence length="120" mass="14061">MKVYTISKVTLKKMSITPIRSRLDILKAQNYISRQTGVFQRSGRRSILKAGLYLKFRKSEFLTPISRSGILWNFKVWQFSRCFLVGYEISKVQDFLSLMDRILEVCGFIVPHGRNFKDAF</sequence>
<organism evidence="1 2">
    <name type="scientific">Rhizophagus clarus</name>
    <dbReference type="NCBI Taxonomy" id="94130"/>
    <lineage>
        <taxon>Eukaryota</taxon>
        <taxon>Fungi</taxon>
        <taxon>Fungi incertae sedis</taxon>
        <taxon>Mucoromycota</taxon>
        <taxon>Glomeromycotina</taxon>
        <taxon>Glomeromycetes</taxon>
        <taxon>Glomerales</taxon>
        <taxon>Glomeraceae</taxon>
        <taxon>Rhizophagus</taxon>
    </lineage>
</organism>